<name>A0A1I2IVP2_9ACTN</name>
<organism evidence="3 4">
    <name type="scientific">Actinacidiphila alni</name>
    <dbReference type="NCBI Taxonomy" id="380248"/>
    <lineage>
        <taxon>Bacteria</taxon>
        <taxon>Bacillati</taxon>
        <taxon>Actinomycetota</taxon>
        <taxon>Actinomycetes</taxon>
        <taxon>Kitasatosporales</taxon>
        <taxon>Streptomycetaceae</taxon>
        <taxon>Actinacidiphila</taxon>
    </lineage>
</organism>
<keyword evidence="4" id="KW-1185">Reference proteome</keyword>
<accession>A0A1I2IVP2</accession>
<dbReference type="Pfam" id="PF00583">
    <property type="entry name" value="Acetyltransf_1"/>
    <property type="match status" value="1"/>
</dbReference>
<protein>
    <submittedName>
        <fullName evidence="3">Ribosomal protein S18 acetylase RimI</fullName>
    </submittedName>
</protein>
<gene>
    <name evidence="3" type="ORF">SAMN05216251_114131</name>
</gene>
<dbReference type="STRING" id="380248.SAMN05216251_114131"/>
<keyword evidence="3" id="KW-0689">Ribosomal protein</keyword>
<evidence type="ECO:0000259" key="2">
    <source>
        <dbReference type="PROSITE" id="PS51186"/>
    </source>
</evidence>
<dbReference type="GO" id="GO:0016747">
    <property type="term" value="F:acyltransferase activity, transferring groups other than amino-acyl groups"/>
    <property type="evidence" value="ECO:0007669"/>
    <property type="project" value="InterPro"/>
</dbReference>
<reference evidence="3 4" key="1">
    <citation type="submission" date="2016-10" db="EMBL/GenBank/DDBJ databases">
        <authorList>
            <person name="de Groot N.N."/>
        </authorList>
    </citation>
    <scope>NUCLEOTIDE SEQUENCE [LARGE SCALE GENOMIC DNA]</scope>
    <source>
        <strain evidence="3 4">CGMCC 4.3510</strain>
    </source>
</reference>
<dbReference type="InterPro" id="IPR000182">
    <property type="entry name" value="GNAT_dom"/>
</dbReference>
<evidence type="ECO:0000313" key="3">
    <source>
        <dbReference type="EMBL" id="SFF44591.1"/>
    </source>
</evidence>
<dbReference type="GO" id="GO:0005840">
    <property type="term" value="C:ribosome"/>
    <property type="evidence" value="ECO:0007669"/>
    <property type="project" value="UniProtKB-KW"/>
</dbReference>
<feature type="domain" description="N-acetyltransferase" evidence="2">
    <location>
        <begin position="40"/>
        <end position="208"/>
    </location>
</feature>
<dbReference type="Proteomes" id="UP000199323">
    <property type="component" value="Unassembled WGS sequence"/>
</dbReference>
<keyword evidence="3" id="KW-0687">Ribonucleoprotein</keyword>
<dbReference type="PROSITE" id="PS51186">
    <property type="entry name" value="GNAT"/>
    <property type="match status" value="1"/>
</dbReference>
<dbReference type="InterPro" id="IPR016181">
    <property type="entry name" value="Acyl_CoA_acyltransferase"/>
</dbReference>
<evidence type="ECO:0000256" key="1">
    <source>
        <dbReference type="SAM" id="MobiDB-lite"/>
    </source>
</evidence>
<dbReference type="EMBL" id="FONG01000014">
    <property type="protein sequence ID" value="SFF44591.1"/>
    <property type="molecule type" value="Genomic_DNA"/>
</dbReference>
<evidence type="ECO:0000313" key="4">
    <source>
        <dbReference type="Proteomes" id="UP000199323"/>
    </source>
</evidence>
<feature type="region of interest" description="Disordered" evidence="1">
    <location>
        <begin position="1"/>
        <end position="37"/>
    </location>
</feature>
<dbReference type="SUPFAM" id="SSF55729">
    <property type="entry name" value="Acyl-CoA N-acyltransferases (Nat)"/>
    <property type="match status" value="1"/>
</dbReference>
<dbReference type="AlphaFoldDB" id="A0A1I2IVP2"/>
<dbReference type="Gene3D" id="3.40.630.30">
    <property type="match status" value="1"/>
</dbReference>
<dbReference type="CDD" id="cd04301">
    <property type="entry name" value="NAT_SF"/>
    <property type="match status" value="1"/>
</dbReference>
<sequence length="208" mass="22092">MRGMKIGTNGELPGPASDLDDAADAEEAHDATGEPDLSGVVVRRATVADAEALVRLRALMLEAMGTRVGGQDAPWRARARTWFAERLAATDEFAAFVVDDPELGVVSNAVGTCDRHAPGPNNLSGLHGHVSNVCTDPRRLRRGYARACLEAVLDWFAEETQARVINLNATPDGADLYTDLGFAAPRHPALQVRLDGTIAPVPVAPPLP</sequence>
<proteinExistence type="predicted"/>